<name>A0A8S1DFD8_9INSE</name>
<comment type="caution">
    <text evidence="1">The sequence shown here is derived from an EMBL/GenBank/DDBJ whole genome shotgun (WGS) entry which is preliminary data.</text>
</comment>
<protein>
    <submittedName>
        <fullName evidence="1">Uncharacterized protein</fullName>
    </submittedName>
</protein>
<proteinExistence type="predicted"/>
<gene>
    <name evidence="1" type="ORF">CLODIP_2_CD00753</name>
</gene>
<reference evidence="1 2" key="1">
    <citation type="submission" date="2020-04" db="EMBL/GenBank/DDBJ databases">
        <authorList>
            <person name="Alioto T."/>
            <person name="Alioto T."/>
            <person name="Gomez Garrido J."/>
        </authorList>
    </citation>
    <scope>NUCLEOTIDE SEQUENCE [LARGE SCALE GENOMIC DNA]</scope>
</reference>
<dbReference type="SUPFAM" id="SSF52047">
    <property type="entry name" value="RNI-like"/>
    <property type="match status" value="1"/>
</dbReference>
<dbReference type="Proteomes" id="UP000494165">
    <property type="component" value="Unassembled WGS sequence"/>
</dbReference>
<sequence length="549" mass="63144">MLQLTEKRLQNLRRRSLGLQQLAVRVISKKLEFYRTHSDELEKLKGLPGVLREKILQVLMKKRCVNLLGRETEFENLKVVFPLLLSSRTRYIELNGILSFCPDWFEDRKIEKVTQCCVELLKQIEIRAPQVETLIIQRDNPFYTEGVNSYLRNVEFNQDMVQSLMKMQKLNRLTVSLYCFNLTDLLEICKNLSRLQYINVGFKYHGHKNRLSPEEVSSSFCNLKEFIFEFPFNEWMSCLCTRNLPNIEVVQLDPNKIVDWIHLKIHSDRYHGLNFPGASNLRLIGVDLFKDKAKDVEAMPALFPKVTCLVVKNITSASLVENVMPKFDNVRRLHLLNPYGIEVIDKYLITYGQKLQALYLGNGSENSKISLESIFKCCPKLEKLSLLNVCLKPPSSKMDFFAELKELEWVFHLHNNYSSPLGRSGGGRPDPEIMILSNILSAPKLEKVKLEAKNVNQNDLLILNSLIEENRILNNLNTLHVFSKFPIDEALATVLKSACAFLPKLTDFKCGERNKFGEPLLALQSTPFTISGVTACDFKVIACVFENEK</sequence>
<evidence type="ECO:0000313" key="1">
    <source>
        <dbReference type="EMBL" id="CAB3378512.1"/>
    </source>
</evidence>
<dbReference type="Gene3D" id="3.80.10.10">
    <property type="entry name" value="Ribonuclease Inhibitor"/>
    <property type="match status" value="1"/>
</dbReference>
<dbReference type="EMBL" id="CADEPI010000166">
    <property type="protein sequence ID" value="CAB3378512.1"/>
    <property type="molecule type" value="Genomic_DNA"/>
</dbReference>
<dbReference type="AlphaFoldDB" id="A0A8S1DFD8"/>
<dbReference type="OrthoDB" id="5213490at2759"/>
<keyword evidence="2" id="KW-1185">Reference proteome</keyword>
<accession>A0A8S1DFD8</accession>
<dbReference type="InterPro" id="IPR032675">
    <property type="entry name" value="LRR_dom_sf"/>
</dbReference>
<organism evidence="1 2">
    <name type="scientific">Cloeon dipterum</name>
    <dbReference type="NCBI Taxonomy" id="197152"/>
    <lineage>
        <taxon>Eukaryota</taxon>
        <taxon>Metazoa</taxon>
        <taxon>Ecdysozoa</taxon>
        <taxon>Arthropoda</taxon>
        <taxon>Hexapoda</taxon>
        <taxon>Insecta</taxon>
        <taxon>Pterygota</taxon>
        <taxon>Palaeoptera</taxon>
        <taxon>Ephemeroptera</taxon>
        <taxon>Pisciforma</taxon>
        <taxon>Baetidae</taxon>
        <taxon>Cloeon</taxon>
    </lineage>
</organism>
<evidence type="ECO:0000313" key="2">
    <source>
        <dbReference type="Proteomes" id="UP000494165"/>
    </source>
</evidence>